<dbReference type="AlphaFoldDB" id="A0A135U0E0"/>
<reference evidence="2 3" key="1">
    <citation type="submission" date="2014-02" db="EMBL/GenBank/DDBJ databases">
        <title>The genome sequence of Colletotrichum salicis CBS 607.94.</title>
        <authorList>
            <person name="Baroncelli R."/>
            <person name="Thon M.R."/>
        </authorList>
    </citation>
    <scope>NUCLEOTIDE SEQUENCE [LARGE SCALE GENOMIC DNA]</scope>
    <source>
        <strain evidence="2 3">CBS 607.94</strain>
    </source>
</reference>
<dbReference type="EMBL" id="JFFI01001819">
    <property type="protein sequence ID" value="KXH53845.1"/>
    <property type="molecule type" value="Genomic_DNA"/>
</dbReference>
<name>A0A135U0E0_9PEZI</name>
<accession>A0A135U0E0</accession>
<protein>
    <submittedName>
        <fullName evidence="2">Uncharacterized protein</fullName>
    </submittedName>
</protein>
<dbReference type="Proteomes" id="UP000070121">
    <property type="component" value="Unassembled WGS sequence"/>
</dbReference>
<feature type="region of interest" description="Disordered" evidence="1">
    <location>
        <begin position="1"/>
        <end position="25"/>
    </location>
</feature>
<evidence type="ECO:0000313" key="3">
    <source>
        <dbReference type="Proteomes" id="UP000070121"/>
    </source>
</evidence>
<sequence>MRSSPACGWRQAPSAESRVSGFSRPGTPGIKLWLAIRKIKRERRGGDQKHGSKWTWVVELPILQKAVPVSILAWKELTLHSRRL</sequence>
<organism evidence="2 3">
    <name type="scientific">Colletotrichum salicis</name>
    <dbReference type="NCBI Taxonomy" id="1209931"/>
    <lineage>
        <taxon>Eukaryota</taxon>
        <taxon>Fungi</taxon>
        <taxon>Dikarya</taxon>
        <taxon>Ascomycota</taxon>
        <taxon>Pezizomycotina</taxon>
        <taxon>Sordariomycetes</taxon>
        <taxon>Hypocreomycetidae</taxon>
        <taxon>Glomerellales</taxon>
        <taxon>Glomerellaceae</taxon>
        <taxon>Colletotrichum</taxon>
        <taxon>Colletotrichum acutatum species complex</taxon>
    </lineage>
</organism>
<comment type="caution">
    <text evidence="2">The sequence shown here is derived from an EMBL/GenBank/DDBJ whole genome shotgun (WGS) entry which is preliminary data.</text>
</comment>
<evidence type="ECO:0000256" key="1">
    <source>
        <dbReference type="SAM" id="MobiDB-lite"/>
    </source>
</evidence>
<proteinExistence type="predicted"/>
<gene>
    <name evidence="2" type="ORF">CSAL01_06443</name>
</gene>
<evidence type="ECO:0000313" key="2">
    <source>
        <dbReference type="EMBL" id="KXH53845.1"/>
    </source>
</evidence>
<keyword evidence="3" id="KW-1185">Reference proteome</keyword>